<gene>
    <name evidence="3" type="ORF">MPH_08351</name>
</gene>
<comment type="caution">
    <text evidence="3">The sequence shown here is derived from an EMBL/GenBank/DDBJ whole genome shotgun (WGS) entry which is preliminary data.</text>
</comment>
<feature type="compositionally biased region" description="Basic residues" evidence="1">
    <location>
        <begin position="223"/>
        <end position="233"/>
    </location>
</feature>
<feature type="region of interest" description="Disordered" evidence="1">
    <location>
        <begin position="205"/>
        <end position="233"/>
    </location>
</feature>
<organism evidence="3 4">
    <name type="scientific">Macrophomina phaseolina (strain MS6)</name>
    <name type="common">Charcoal rot fungus</name>
    <dbReference type="NCBI Taxonomy" id="1126212"/>
    <lineage>
        <taxon>Eukaryota</taxon>
        <taxon>Fungi</taxon>
        <taxon>Dikarya</taxon>
        <taxon>Ascomycota</taxon>
        <taxon>Pezizomycotina</taxon>
        <taxon>Dothideomycetes</taxon>
        <taxon>Dothideomycetes incertae sedis</taxon>
        <taxon>Botryosphaeriales</taxon>
        <taxon>Botryosphaeriaceae</taxon>
        <taxon>Macrophomina</taxon>
    </lineage>
</organism>
<evidence type="ECO:0000313" key="3">
    <source>
        <dbReference type="EMBL" id="EKG14502.1"/>
    </source>
</evidence>
<reference evidence="3 4" key="1">
    <citation type="journal article" date="2012" name="BMC Genomics">
        <title>Tools to kill: Genome of one of the most destructive plant pathogenic fungi Macrophomina phaseolina.</title>
        <authorList>
            <person name="Islam M.S."/>
            <person name="Haque M.S."/>
            <person name="Islam M.M."/>
            <person name="Emdad E.M."/>
            <person name="Halim A."/>
            <person name="Hossen Q.M.M."/>
            <person name="Hossain M.Z."/>
            <person name="Ahmed B."/>
            <person name="Rahim S."/>
            <person name="Rahman M.S."/>
            <person name="Alam M.M."/>
            <person name="Hou S."/>
            <person name="Wan X."/>
            <person name="Saito J.A."/>
            <person name="Alam M."/>
        </authorList>
    </citation>
    <scope>NUCLEOTIDE SEQUENCE [LARGE SCALE GENOMIC DNA]</scope>
    <source>
        <strain evidence="3 4">MS6</strain>
    </source>
</reference>
<dbReference type="AlphaFoldDB" id="K2RP13"/>
<dbReference type="OrthoDB" id="2121828at2759"/>
<dbReference type="InterPro" id="IPR008972">
    <property type="entry name" value="Cupredoxin"/>
</dbReference>
<dbReference type="Proteomes" id="UP000007129">
    <property type="component" value="Unassembled WGS sequence"/>
</dbReference>
<dbReference type="Gene3D" id="2.60.40.420">
    <property type="entry name" value="Cupredoxins - blue copper proteins"/>
    <property type="match status" value="1"/>
</dbReference>
<dbReference type="SUPFAM" id="SSF49503">
    <property type="entry name" value="Cupredoxins"/>
    <property type="match status" value="1"/>
</dbReference>
<name>K2RP13_MACPH</name>
<dbReference type="EMBL" id="AHHD01000347">
    <property type="protein sequence ID" value="EKG14502.1"/>
    <property type="molecule type" value="Genomic_DNA"/>
</dbReference>
<sequence length="233" mass="26042">MWIAAADGDFVKPKKVQAINVNMGERISVLIPLTQSPGEYAIRMVSLAEEQLIWGLGILRYPGVQERRDENGIMILPESQPHIDVQDNLLTDGIVMDEMTDLIPFPARRPPAKADHTFRFAIKRPNPSTWILASEPHQGFRQQLPPVLWNKDSRGPTTFGGMKNGSVVDIIYENGAFGMHPFHQWMNESHHSMATADISCTTTKRSSSAWGMGSSGGQTLPRPSRRPLKTLTW</sequence>
<evidence type="ECO:0000313" key="4">
    <source>
        <dbReference type="Proteomes" id="UP000007129"/>
    </source>
</evidence>
<feature type="domain" description="Plastocyanin-like" evidence="2">
    <location>
        <begin position="1"/>
        <end position="61"/>
    </location>
</feature>
<protein>
    <submittedName>
        <fullName evidence="3">Multicopper oxidase type 1</fullName>
    </submittedName>
</protein>
<dbReference type="Pfam" id="PF00394">
    <property type="entry name" value="Cu-oxidase"/>
    <property type="match status" value="1"/>
</dbReference>
<dbReference type="InterPro" id="IPR001117">
    <property type="entry name" value="Cu-oxidase_2nd"/>
</dbReference>
<dbReference type="HOGENOM" id="CLU_1190114_0_0_1"/>
<accession>K2RP13</accession>
<dbReference type="STRING" id="1126212.K2RP13"/>
<dbReference type="InParanoid" id="K2RP13"/>
<dbReference type="eggNOG" id="KOG1263">
    <property type="taxonomic scope" value="Eukaryota"/>
</dbReference>
<evidence type="ECO:0000256" key="1">
    <source>
        <dbReference type="SAM" id="MobiDB-lite"/>
    </source>
</evidence>
<evidence type="ECO:0000259" key="2">
    <source>
        <dbReference type="Pfam" id="PF00394"/>
    </source>
</evidence>
<dbReference type="VEuPathDB" id="FungiDB:MPH_08351"/>
<proteinExistence type="predicted"/>